<dbReference type="EMBL" id="JBHSNS010000023">
    <property type="protein sequence ID" value="MFC5731679.1"/>
    <property type="molecule type" value="Genomic_DNA"/>
</dbReference>
<evidence type="ECO:0000259" key="4">
    <source>
        <dbReference type="PROSITE" id="PS50949"/>
    </source>
</evidence>
<keyword evidence="2" id="KW-0238">DNA-binding</keyword>
<organism evidence="5 6">
    <name type="scientific">Nocardioides vastitatis</name>
    <dbReference type="NCBI Taxonomy" id="2568655"/>
    <lineage>
        <taxon>Bacteria</taxon>
        <taxon>Bacillati</taxon>
        <taxon>Actinomycetota</taxon>
        <taxon>Actinomycetes</taxon>
        <taxon>Propionibacteriales</taxon>
        <taxon>Nocardioidaceae</taxon>
        <taxon>Nocardioides</taxon>
    </lineage>
</organism>
<proteinExistence type="predicted"/>
<dbReference type="Pfam" id="PF00392">
    <property type="entry name" value="GntR"/>
    <property type="match status" value="1"/>
</dbReference>
<dbReference type="InterPro" id="IPR036390">
    <property type="entry name" value="WH_DNA-bd_sf"/>
</dbReference>
<evidence type="ECO:0000256" key="2">
    <source>
        <dbReference type="ARBA" id="ARBA00023125"/>
    </source>
</evidence>
<dbReference type="PROSITE" id="PS50949">
    <property type="entry name" value="HTH_GNTR"/>
    <property type="match status" value="1"/>
</dbReference>
<dbReference type="PANTHER" id="PTHR38445">
    <property type="entry name" value="HTH-TYPE TRANSCRIPTIONAL REPRESSOR YTRA"/>
    <property type="match status" value="1"/>
</dbReference>
<protein>
    <submittedName>
        <fullName evidence="5">GntR family transcriptional regulator</fullName>
    </submittedName>
</protein>
<evidence type="ECO:0000256" key="3">
    <source>
        <dbReference type="ARBA" id="ARBA00023163"/>
    </source>
</evidence>
<reference evidence="6" key="1">
    <citation type="journal article" date="2019" name="Int. J. Syst. Evol. Microbiol.">
        <title>The Global Catalogue of Microorganisms (GCM) 10K type strain sequencing project: providing services to taxonomists for standard genome sequencing and annotation.</title>
        <authorList>
            <consortium name="The Broad Institute Genomics Platform"/>
            <consortium name="The Broad Institute Genome Sequencing Center for Infectious Disease"/>
            <person name="Wu L."/>
            <person name="Ma J."/>
        </authorList>
    </citation>
    <scope>NUCLEOTIDE SEQUENCE [LARGE SCALE GENOMIC DNA]</scope>
    <source>
        <strain evidence="6">YIM 94188</strain>
    </source>
</reference>
<evidence type="ECO:0000313" key="6">
    <source>
        <dbReference type="Proteomes" id="UP001596072"/>
    </source>
</evidence>
<feature type="domain" description="HTH gntR-type" evidence="4">
    <location>
        <begin position="10"/>
        <end position="78"/>
    </location>
</feature>
<dbReference type="InterPro" id="IPR000524">
    <property type="entry name" value="Tscrpt_reg_HTH_GntR"/>
</dbReference>
<dbReference type="Proteomes" id="UP001596072">
    <property type="component" value="Unassembled WGS sequence"/>
</dbReference>
<gene>
    <name evidence="5" type="ORF">ACFPQB_22410</name>
</gene>
<accession>A0ABW0ZQT8</accession>
<keyword evidence="6" id="KW-1185">Reference proteome</keyword>
<comment type="caution">
    <text evidence="5">The sequence shown here is derived from an EMBL/GenBank/DDBJ whole genome shotgun (WGS) entry which is preliminary data.</text>
</comment>
<dbReference type="SUPFAM" id="SSF46785">
    <property type="entry name" value="Winged helix' DNA-binding domain"/>
    <property type="match status" value="1"/>
</dbReference>
<dbReference type="InterPro" id="IPR036388">
    <property type="entry name" value="WH-like_DNA-bd_sf"/>
</dbReference>
<evidence type="ECO:0000256" key="1">
    <source>
        <dbReference type="ARBA" id="ARBA00023015"/>
    </source>
</evidence>
<dbReference type="CDD" id="cd07377">
    <property type="entry name" value="WHTH_GntR"/>
    <property type="match status" value="1"/>
</dbReference>
<dbReference type="SMART" id="SM00345">
    <property type="entry name" value="HTH_GNTR"/>
    <property type="match status" value="1"/>
</dbReference>
<keyword evidence="1" id="KW-0805">Transcription regulation</keyword>
<dbReference type="Gene3D" id="1.10.10.10">
    <property type="entry name" value="Winged helix-like DNA-binding domain superfamily/Winged helix DNA-binding domain"/>
    <property type="match status" value="1"/>
</dbReference>
<dbReference type="PANTHER" id="PTHR38445:SF9">
    <property type="entry name" value="HTH-TYPE TRANSCRIPTIONAL REPRESSOR YTRA"/>
    <property type="match status" value="1"/>
</dbReference>
<keyword evidence="3" id="KW-0804">Transcription</keyword>
<dbReference type="RefSeq" id="WP_136435847.1">
    <property type="nucleotide sequence ID" value="NZ_JBHSNS010000023.1"/>
</dbReference>
<sequence>MITLDPASPVPPYEQVRAQLADQINGRELVAGTRLPTVRRLASDLGLAINTVARAYRELETSGLVETRGRAGTFVSGSGVEQEARAAAHAYLERIRTLGLDAVDSVRLLQGLLDQKAPR</sequence>
<name>A0ABW0ZQT8_9ACTN</name>
<evidence type="ECO:0000313" key="5">
    <source>
        <dbReference type="EMBL" id="MFC5731679.1"/>
    </source>
</evidence>